<name>A0ABS4EW20_9HYPH</name>
<protein>
    <submittedName>
        <fullName evidence="1">Uncharacterized protein</fullName>
    </submittedName>
</protein>
<evidence type="ECO:0000313" key="2">
    <source>
        <dbReference type="Proteomes" id="UP000823786"/>
    </source>
</evidence>
<accession>A0ABS4EW20</accession>
<reference evidence="1 2" key="1">
    <citation type="submission" date="2021-03" db="EMBL/GenBank/DDBJ databases">
        <title>Genomic Encyclopedia of Type Strains, Phase IV (KMG-IV): sequencing the most valuable type-strain genomes for metagenomic binning, comparative biology and taxonomic classification.</title>
        <authorList>
            <person name="Goeker M."/>
        </authorList>
    </citation>
    <scope>NUCLEOTIDE SEQUENCE [LARGE SCALE GENOMIC DNA]</scope>
    <source>
        <strain evidence="1 2">DSM 26427</strain>
    </source>
</reference>
<organism evidence="1 2">
    <name type="scientific">Rhizobium herbae</name>
    <dbReference type="NCBI Taxonomy" id="508661"/>
    <lineage>
        <taxon>Bacteria</taxon>
        <taxon>Pseudomonadati</taxon>
        <taxon>Pseudomonadota</taxon>
        <taxon>Alphaproteobacteria</taxon>
        <taxon>Hyphomicrobiales</taxon>
        <taxon>Rhizobiaceae</taxon>
        <taxon>Rhizobium/Agrobacterium group</taxon>
        <taxon>Rhizobium</taxon>
    </lineage>
</organism>
<keyword evidence="2" id="KW-1185">Reference proteome</keyword>
<evidence type="ECO:0000313" key="1">
    <source>
        <dbReference type="EMBL" id="MBP1862166.1"/>
    </source>
</evidence>
<comment type="caution">
    <text evidence="1">The sequence shown here is derived from an EMBL/GenBank/DDBJ whole genome shotgun (WGS) entry which is preliminary data.</text>
</comment>
<gene>
    <name evidence="1" type="ORF">J2Z75_005697</name>
</gene>
<dbReference type="RefSeq" id="WP_209857156.1">
    <property type="nucleotide sequence ID" value="NZ_JAGGJV010000014.1"/>
</dbReference>
<dbReference type="EMBL" id="JAGGJV010000014">
    <property type="protein sequence ID" value="MBP1862166.1"/>
    <property type="molecule type" value="Genomic_DNA"/>
</dbReference>
<dbReference type="Proteomes" id="UP000823786">
    <property type="component" value="Unassembled WGS sequence"/>
</dbReference>
<sequence length="74" mass="8055">MLSDLLTMLRDQIAQYRHDGVMATADQIVTLAAVLTYAANQAALMERRAAAIADRDSNVVALPNRNTSQQGPKK</sequence>
<proteinExistence type="predicted"/>